<reference evidence="1" key="1">
    <citation type="submission" date="2023-03" db="EMBL/GenBank/DDBJ databases">
        <title>Massive genome expansion in bonnet fungi (Mycena s.s.) driven by repeated elements and novel gene families across ecological guilds.</title>
        <authorList>
            <consortium name="Lawrence Berkeley National Laboratory"/>
            <person name="Harder C.B."/>
            <person name="Miyauchi S."/>
            <person name="Viragh M."/>
            <person name="Kuo A."/>
            <person name="Thoen E."/>
            <person name="Andreopoulos B."/>
            <person name="Lu D."/>
            <person name="Skrede I."/>
            <person name="Drula E."/>
            <person name="Henrissat B."/>
            <person name="Morin E."/>
            <person name="Kohler A."/>
            <person name="Barry K."/>
            <person name="LaButti K."/>
            <person name="Morin E."/>
            <person name="Salamov A."/>
            <person name="Lipzen A."/>
            <person name="Mereny Z."/>
            <person name="Hegedus B."/>
            <person name="Baldrian P."/>
            <person name="Stursova M."/>
            <person name="Weitz H."/>
            <person name="Taylor A."/>
            <person name="Grigoriev I.V."/>
            <person name="Nagy L.G."/>
            <person name="Martin F."/>
            <person name="Kauserud H."/>
        </authorList>
    </citation>
    <scope>NUCLEOTIDE SEQUENCE</scope>
    <source>
        <strain evidence="1">CBHHK002</strain>
    </source>
</reference>
<name>A0AAD7E766_9AGAR</name>
<dbReference type="Proteomes" id="UP001218218">
    <property type="component" value="Unassembled WGS sequence"/>
</dbReference>
<accession>A0AAD7E766</accession>
<protein>
    <submittedName>
        <fullName evidence="1">Uncharacterized protein</fullName>
    </submittedName>
</protein>
<dbReference type="EMBL" id="JARIHO010000165">
    <property type="protein sequence ID" value="KAJ7300490.1"/>
    <property type="molecule type" value="Genomic_DNA"/>
</dbReference>
<sequence length="114" mass="12043">MQKAILKSRIQFTTLLKVISEEEGGGSVDELHVCAPRVRTGIVVELEHLSNGHLAPHAGKATRWLPVATASSLLFHIMASSVTADAIGGIFCDGKLLTELKATIDNILDGIAVG</sequence>
<evidence type="ECO:0000313" key="1">
    <source>
        <dbReference type="EMBL" id="KAJ7300490.1"/>
    </source>
</evidence>
<organism evidence="1 2">
    <name type="scientific">Mycena albidolilacea</name>
    <dbReference type="NCBI Taxonomy" id="1033008"/>
    <lineage>
        <taxon>Eukaryota</taxon>
        <taxon>Fungi</taxon>
        <taxon>Dikarya</taxon>
        <taxon>Basidiomycota</taxon>
        <taxon>Agaricomycotina</taxon>
        <taxon>Agaricomycetes</taxon>
        <taxon>Agaricomycetidae</taxon>
        <taxon>Agaricales</taxon>
        <taxon>Marasmiineae</taxon>
        <taxon>Mycenaceae</taxon>
        <taxon>Mycena</taxon>
    </lineage>
</organism>
<evidence type="ECO:0000313" key="2">
    <source>
        <dbReference type="Proteomes" id="UP001218218"/>
    </source>
</evidence>
<proteinExistence type="predicted"/>
<comment type="caution">
    <text evidence="1">The sequence shown here is derived from an EMBL/GenBank/DDBJ whole genome shotgun (WGS) entry which is preliminary data.</text>
</comment>
<dbReference type="AlphaFoldDB" id="A0AAD7E766"/>
<gene>
    <name evidence="1" type="ORF">DFH08DRAFT_828415</name>
</gene>
<keyword evidence="2" id="KW-1185">Reference proteome</keyword>